<keyword evidence="1" id="KW-1133">Transmembrane helix</keyword>
<keyword evidence="1" id="KW-0812">Transmembrane</keyword>
<evidence type="ECO:0000313" key="4">
    <source>
        <dbReference type="Proteomes" id="UP000274909"/>
    </source>
</evidence>
<dbReference type="Proteomes" id="UP000274909">
    <property type="component" value="Unassembled WGS sequence"/>
</dbReference>
<dbReference type="Pfam" id="PF06724">
    <property type="entry name" value="DUF1206"/>
    <property type="match status" value="3"/>
</dbReference>
<dbReference type="AlphaFoldDB" id="A0A3S0VIK8"/>
<feature type="transmembrane region" description="Helical" evidence="1">
    <location>
        <begin position="150"/>
        <end position="174"/>
    </location>
</feature>
<dbReference type="OrthoDB" id="4552598at2"/>
<reference evidence="3 4" key="1">
    <citation type="submission" date="2018-12" db="EMBL/GenBank/DDBJ databases">
        <authorList>
            <person name="Li F."/>
        </authorList>
    </citation>
    <scope>NUCLEOTIDE SEQUENCE [LARGE SCALE GENOMIC DNA]</scope>
    <source>
        <strain evidence="3 4">EGI 6500705</strain>
    </source>
</reference>
<name>A0A3S0VIK8_9MICO</name>
<evidence type="ECO:0000259" key="2">
    <source>
        <dbReference type="Pfam" id="PF06724"/>
    </source>
</evidence>
<dbReference type="RefSeq" id="WP_127046706.1">
    <property type="nucleotide sequence ID" value="NZ_RZGZ01000001.1"/>
</dbReference>
<protein>
    <submittedName>
        <fullName evidence="3">DUF1206 domain-containing protein</fullName>
    </submittedName>
</protein>
<feature type="transmembrane region" description="Helical" evidence="1">
    <location>
        <begin position="243"/>
        <end position="266"/>
    </location>
</feature>
<keyword evidence="1" id="KW-0472">Membrane</keyword>
<accession>A0A3S0VIK8</accession>
<dbReference type="InterPro" id="IPR009597">
    <property type="entry name" value="DUF1206"/>
</dbReference>
<feature type="domain" description="DUF1206" evidence="2">
    <location>
        <begin position="202"/>
        <end position="270"/>
    </location>
</feature>
<sequence>MNTTSSNASPSGAARKAQNSKAFEVLARVGYVVLGVLHFLIGAIAISISQGSGGGEADQGGALAQIQQSPAGVFLLWAIVVGLAALAIWQIAEAFLERNPDDKKKWAHRAKYLGTAVAYIAIASTAFVFASGGSSESSDSSQSLSAQILAVPAGVVLLVVLGLGVAAVGVAFIVRGIGQKFMKHLAVPGGSVRKAVVALGVAGYVAKGIAIGVAGILFIVAAVTHDPEAAGGLDAALRSLTELPFGQIILWVVGVGLALYGVFCFARARYSTM</sequence>
<feature type="domain" description="DUF1206" evidence="2">
    <location>
        <begin position="29"/>
        <end position="95"/>
    </location>
</feature>
<feature type="transmembrane region" description="Helical" evidence="1">
    <location>
        <begin position="195"/>
        <end position="223"/>
    </location>
</feature>
<organism evidence="3 4">
    <name type="scientific">Labedella endophytica</name>
    <dbReference type="NCBI Taxonomy" id="1523160"/>
    <lineage>
        <taxon>Bacteria</taxon>
        <taxon>Bacillati</taxon>
        <taxon>Actinomycetota</taxon>
        <taxon>Actinomycetes</taxon>
        <taxon>Micrococcales</taxon>
        <taxon>Microbacteriaceae</taxon>
        <taxon>Labedella</taxon>
    </lineage>
</organism>
<feature type="transmembrane region" description="Helical" evidence="1">
    <location>
        <begin position="69"/>
        <end position="91"/>
    </location>
</feature>
<evidence type="ECO:0000313" key="3">
    <source>
        <dbReference type="EMBL" id="RUR03378.1"/>
    </source>
</evidence>
<feature type="domain" description="DUF1206" evidence="2">
    <location>
        <begin position="111"/>
        <end position="177"/>
    </location>
</feature>
<keyword evidence="4" id="KW-1185">Reference proteome</keyword>
<feature type="transmembrane region" description="Helical" evidence="1">
    <location>
        <begin position="25"/>
        <end position="49"/>
    </location>
</feature>
<comment type="caution">
    <text evidence="3">The sequence shown here is derived from an EMBL/GenBank/DDBJ whole genome shotgun (WGS) entry which is preliminary data.</text>
</comment>
<feature type="transmembrane region" description="Helical" evidence="1">
    <location>
        <begin position="112"/>
        <end position="130"/>
    </location>
</feature>
<gene>
    <name evidence="3" type="ORF">ELQ94_02190</name>
</gene>
<dbReference type="EMBL" id="RZGZ01000001">
    <property type="protein sequence ID" value="RUR03378.1"/>
    <property type="molecule type" value="Genomic_DNA"/>
</dbReference>
<proteinExistence type="predicted"/>
<evidence type="ECO:0000256" key="1">
    <source>
        <dbReference type="SAM" id="Phobius"/>
    </source>
</evidence>